<proteinExistence type="inferred from homology"/>
<dbReference type="GO" id="GO:0020037">
    <property type="term" value="F:heme binding"/>
    <property type="evidence" value="ECO:0007669"/>
    <property type="project" value="InterPro"/>
</dbReference>
<comment type="cofactor">
    <cofactor evidence="1">
        <name>heme</name>
        <dbReference type="ChEBI" id="CHEBI:30413"/>
    </cofactor>
</comment>
<feature type="transmembrane region" description="Helical" evidence="9">
    <location>
        <begin position="25"/>
        <end position="46"/>
    </location>
</feature>
<keyword evidence="8" id="KW-0503">Monooxygenase</keyword>
<dbReference type="EMBL" id="JACYCF010000018">
    <property type="protein sequence ID" value="KAF8751190.1"/>
    <property type="molecule type" value="Genomic_DNA"/>
</dbReference>
<organism evidence="10 11">
    <name type="scientific">Rhizoctonia solani</name>
    <dbReference type="NCBI Taxonomy" id="456999"/>
    <lineage>
        <taxon>Eukaryota</taxon>
        <taxon>Fungi</taxon>
        <taxon>Dikarya</taxon>
        <taxon>Basidiomycota</taxon>
        <taxon>Agaricomycotina</taxon>
        <taxon>Agaricomycetes</taxon>
        <taxon>Cantharellales</taxon>
        <taxon>Ceratobasidiaceae</taxon>
        <taxon>Rhizoctonia</taxon>
    </lineage>
</organism>
<dbReference type="PANTHER" id="PTHR24305:SF166">
    <property type="entry name" value="CYTOCHROME P450 12A4, MITOCHONDRIAL-RELATED"/>
    <property type="match status" value="1"/>
</dbReference>
<reference evidence="10" key="1">
    <citation type="submission" date="2020-09" db="EMBL/GenBank/DDBJ databases">
        <title>Comparative genome analyses of four rice-infecting Rhizoctonia solani isolates reveal extensive enrichment of homogalacturonan modification genes.</title>
        <authorList>
            <person name="Lee D.-Y."/>
            <person name="Jeon J."/>
            <person name="Kim K.-T."/>
            <person name="Cheong K."/>
            <person name="Song H."/>
            <person name="Choi G."/>
            <person name="Ko J."/>
            <person name="Opiyo S.O."/>
            <person name="Zuo S."/>
            <person name="Madhav S."/>
            <person name="Lee Y.-H."/>
            <person name="Wang G.-L."/>
        </authorList>
    </citation>
    <scope>NUCLEOTIDE SEQUENCE</scope>
    <source>
        <strain evidence="10">AG1-IA B2</strain>
    </source>
</reference>
<dbReference type="GO" id="GO:0004497">
    <property type="term" value="F:monooxygenase activity"/>
    <property type="evidence" value="ECO:0007669"/>
    <property type="project" value="UniProtKB-KW"/>
</dbReference>
<keyword evidence="4" id="KW-0349">Heme</keyword>
<evidence type="ECO:0000256" key="2">
    <source>
        <dbReference type="ARBA" id="ARBA00005179"/>
    </source>
</evidence>
<keyword evidence="5" id="KW-0479">Metal-binding</keyword>
<sequence length="502" mass="56853">MFFRDRRGPSKQANMTYIPDKISTSLSSCSIWLVSFVIIVLITHIVSRRRKLLVQLPGPPPTGWIKVSDEMIAQYGPTLKLYGGFGEELIFTADPSIMHHVLVKERAAFKRPAGAQLLIRSVFGGGLLAQSGDEHRAHRKLLNPVFTMRFLRERGYKLIQWTAIPDMFLFPVMPIFMDIAKQTSEGIKKDIASFKGPSNEVDVFPWATVAALELVGEAGLGYSFSSFTGERNEYNIAIKSVMQVFSKMGPFMKVLPYVYRMGTPSFRSWILKHIPHNNIQQLLHAVRIQNEQAEEVIRTRQGLISSGEDLSSQAGRGRDIMTLLMKANEATGSQHHVSRQEMVGHMNTFVFAGHETTSTAVARILDILAQKPRVQVELREEIRKYFEKNLSDTNYDGLLELPYLDGVVRETLRLHGPVTLLNRICEEDIVLPLHYPIETPAGKLTSIPIKKGTRVFATISASNRYERIWGERAKEYLPESGSKARLRRSRSLEFICRAFIHP</sequence>
<dbReference type="GO" id="GO:0016705">
    <property type="term" value="F:oxidoreductase activity, acting on paired donors, with incorporation or reduction of molecular oxygen"/>
    <property type="evidence" value="ECO:0007669"/>
    <property type="project" value="InterPro"/>
</dbReference>
<keyword evidence="7" id="KW-0408">Iron</keyword>
<comment type="pathway">
    <text evidence="2">Secondary metabolite biosynthesis.</text>
</comment>
<comment type="similarity">
    <text evidence="3">Belongs to the cytochrome P450 family.</text>
</comment>
<feature type="non-terminal residue" evidence="10">
    <location>
        <position position="502"/>
    </location>
</feature>
<evidence type="ECO:0000256" key="6">
    <source>
        <dbReference type="ARBA" id="ARBA00023002"/>
    </source>
</evidence>
<keyword evidence="9" id="KW-1133">Transmembrane helix</keyword>
<evidence type="ECO:0000256" key="8">
    <source>
        <dbReference type="ARBA" id="ARBA00023033"/>
    </source>
</evidence>
<dbReference type="Proteomes" id="UP000614334">
    <property type="component" value="Unassembled WGS sequence"/>
</dbReference>
<evidence type="ECO:0000256" key="1">
    <source>
        <dbReference type="ARBA" id="ARBA00001971"/>
    </source>
</evidence>
<dbReference type="InterPro" id="IPR050121">
    <property type="entry name" value="Cytochrome_P450_monoxygenase"/>
</dbReference>
<keyword evidence="9" id="KW-0472">Membrane</keyword>
<name>A0A8H7I5H8_9AGAM</name>
<evidence type="ECO:0000256" key="4">
    <source>
        <dbReference type="ARBA" id="ARBA00022617"/>
    </source>
</evidence>
<dbReference type="Gene3D" id="1.10.630.10">
    <property type="entry name" value="Cytochrome P450"/>
    <property type="match status" value="1"/>
</dbReference>
<evidence type="ECO:0000313" key="10">
    <source>
        <dbReference type="EMBL" id="KAF8751190.1"/>
    </source>
</evidence>
<dbReference type="InterPro" id="IPR036396">
    <property type="entry name" value="Cyt_P450_sf"/>
</dbReference>
<evidence type="ECO:0000256" key="5">
    <source>
        <dbReference type="ARBA" id="ARBA00022723"/>
    </source>
</evidence>
<comment type="caution">
    <text evidence="10">The sequence shown here is derived from an EMBL/GenBank/DDBJ whole genome shotgun (WGS) entry which is preliminary data.</text>
</comment>
<evidence type="ECO:0000256" key="7">
    <source>
        <dbReference type="ARBA" id="ARBA00023004"/>
    </source>
</evidence>
<protein>
    <submittedName>
        <fullName evidence="10">Cytochrome P450</fullName>
    </submittedName>
</protein>
<dbReference type="AlphaFoldDB" id="A0A8H7I5H8"/>
<keyword evidence="6" id="KW-0560">Oxidoreductase</keyword>
<accession>A0A8H7I5H8</accession>
<dbReference type="GO" id="GO:0005506">
    <property type="term" value="F:iron ion binding"/>
    <property type="evidence" value="ECO:0007669"/>
    <property type="project" value="InterPro"/>
</dbReference>
<dbReference type="Pfam" id="PF00067">
    <property type="entry name" value="p450"/>
    <property type="match status" value="1"/>
</dbReference>
<evidence type="ECO:0000313" key="11">
    <source>
        <dbReference type="Proteomes" id="UP000614334"/>
    </source>
</evidence>
<dbReference type="PANTHER" id="PTHR24305">
    <property type="entry name" value="CYTOCHROME P450"/>
    <property type="match status" value="1"/>
</dbReference>
<keyword evidence="9" id="KW-0812">Transmembrane</keyword>
<gene>
    <name evidence="10" type="ORF">RHS01_08682</name>
</gene>
<evidence type="ECO:0000256" key="3">
    <source>
        <dbReference type="ARBA" id="ARBA00010617"/>
    </source>
</evidence>
<dbReference type="SUPFAM" id="SSF48264">
    <property type="entry name" value="Cytochrome P450"/>
    <property type="match status" value="1"/>
</dbReference>
<dbReference type="InterPro" id="IPR001128">
    <property type="entry name" value="Cyt_P450"/>
</dbReference>
<evidence type="ECO:0000256" key="9">
    <source>
        <dbReference type="SAM" id="Phobius"/>
    </source>
</evidence>